<dbReference type="SMART" id="SM00155">
    <property type="entry name" value="PLDc"/>
    <property type="match status" value="1"/>
</dbReference>
<dbReference type="PROSITE" id="PS50035">
    <property type="entry name" value="PLD"/>
    <property type="match status" value="1"/>
</dbReference>
<evidence type="ECO:0000256" key="5">
    <source>
        <dbReference type="ARBA" id="ARBA00022723"/>
    </source>
</evidence>
<evidence type="ECO:0000256" key="2">
    <source>
        <dbReference type="ARBA" id="ARBA00001913"/>
    </source>
</evidence>
<evidence type="ECO:0000259" key="13">
    <source>
        <dbReference type="PROSITE" id="PS50035"/>
    </source>
</evidence>
<evidence type="ECO:0000256" key="4">
    <source>
        <dbReference type="ARBA" id="ARBA00012027"/>
    </source>
</evidence>
<evidence type="ECO:0000256" key="7">
    <source>
        <dbReference type="ARBA" id="ARBA00022801"/>
    </source>
</evidence>
<dbReference type="AlphaFoldDB" id="A0A0E0LDA8"/>
<evidence type="ECO:0000313" key="14">
    <source>
        <dbReference type="EnsemblPlants" id="OPUNC06G18590.3"/>
    </source>
</evidence>
<dbReference type="InterPro" id="IPR011402">
    <property type="entry name" value="PLipase_D_pln"/>
</dbReference>
<evidence type="ECO:0000256" key="6">
    <source>
        <dbReference type="ARBA" id="ARBA00022737"/>
    </source>
</evidence>
<feature type="domain" description="C2" evidence="12">
    <location>
        <begin position="1"/>
        <end position="134"/>
    </location>
</feature>
<dbReference type="Gramene" id="OPUNC06G18590.3">
    <property type="protein sequence ID" value="OPUNC06G18590.3"/>
    <property type="gene ID" value="OPUNC06G18590"/>
</dbReference>
<dbReference type="EC" id="3.1.4.4" evidence="4 11"/>
<sequence>MAHLLMHGTLDATIFEATNLTNPTRLTGNAPEGFRKWWEGLENGLEKATGLGPGGTRLYATVDLGKARLGRTRVIDDEPVNPRWDERFHFYCAHFAENVVFSVKVALSVDAKLIGRAYLPVRDLLSGEAVERKLDILGEDKKKLPHGPTIHVRLQFKDVAVDGNGKWWGAGVGDAAYPGVPCTYFKQHAGCRVTLYQDAHAPDTFAPRIPLAGGAHYQQGRCWEDVFDAISNAKHLIYITGWSVFTDITLIRDPSRQRPGGDATIGKLLKRKASEGVRVLMLVWNDVSSIQALNAIGIKLSCTASHSLFRTLDAAHHKDFHQPSIAGADHSKGGPREPWHDIHSKLEGPIAWDVLYNFEQRWRKQSGHGDLLVNLTALEHLITPPSPVKLPGGGGNGDHEAWNVQLFRSIDGGACDGFPSSPEAAARLDLVSGKNNVIERSIQDAYIHAIRRAKNFIYIENQYFIGSSYGWRPNGVKPEDVEAVNLIPRELSLKIMSKIAAGERFTVYVVVPMWPEGHPNSEAMQAILDWQKRTMEMMYYDIAVALKAKHSDADPRDYLTFFCLGNREVKSNGEYVPAHHPDEETDYAKAQNARRFMIYVHSKMMIVDDEYIIVGSANINQRSMDGGRDSEIAMGAFQPHHLNIDGRAARGQIHGFRMSLWYEHLGLLHDDFVRPGSLECVRRVNAMADKHWELYAGEEVHEDLPGHLLTYPVAVGKDGTVAALPGAEFFPDTEAKVIGELASSAYMIPYLTS</sequence>
<dbReference type="SMART" id="SM00239">
    <property type="entry name" value="C2"/>
    <property type="match status" value="1"/>
</dbReference>
<evidence type="ECO:0000259" key="12">
    <source>
        <dbReference type="PROSITE" id="PS50004"/>
    </source>
</evidence>
<evidence type="ECO:0000256" key="10">
    <source>
        <dbReference type="ARBA" id="ARBA00023098"/>
    </source>
</evidence>
<evidence type="ECO:0000256" key="1">
    <source>
        <dbReference type="ARBA" id="ARBA00000798"/>
    </source>
</evidence>
<dbReference type="PANTHER" id="PTHR18896">
    <property type="entry name" value="PHOSPHOLIPASE D"/>
    <property type="match status" value="1"/>
</dbReference>
<dbReference type="GO" id="GO:0004630">
    <property type="term" value="F:phospholipase D activity"/>
    <property type="evidence" value="ECO:0007669"/>
    <property type="project" value="UniProtKB-EC"/>
</dbReference>
<dbReference type="SUPFAM" id="SSF49562">
    <property type="entry name" value="C2 domain (Calcium/lipid-binding domain, CaLB)"/>
    <property type="match status" value="1"/>
</dbReference>
<dbReference type="Gene3D" id="3.30.870.10">
    <property type="entry name" value="Endonuclease Chain A"/>
    <property type="match status" value="2"/>
</dbReference>
<dbReference type="GO" id="GO:0005886">
    <property type="term" value="C:plasma membrane"/>
    <property type="evidence" value="ECO:0007669"/>
    <property type="project" value="TreeGrafter"/>
</dbReference>
<keyword evidence="9 11" id="KW-0442">Lipid degradation</keyword>
<feature type="domain" description="PLD phosphodiesterase" evidence="13">
    <location>
        <begin position="596"/>
        <end position="623"/>
    </location>
</feature>
<dbReference type="InterPro" id="IPR024632">
    <property type="entry name" value="PLipase_D_C"/>
</dbReference>
<dbReference type="Pfam" id="PF00168">
    <property type="entry name" value="C2"/>
    <property type="match status" value="1"/>
</dbReference>
<reference evidence="14" key="2">
    <citation type="submission" date="2018-05" db="EMBL/GenBank/DDBJ databases">
        <title>OpunRS2 (Oryza punctata Reference Sequence Version 2).</title>
        <authorList>
            <person name="Zhang J."/>
            <person name="Kudrna D."/>
            <person name="Lee S."/>
            <person name="Talag J."/>
            <person name="Welchert J."/>
            <person name="Wing R.A."/>
        </authorList>
    </citation>
    <scope>NUCLEOTIDE SEQUENCE [LARGE SCALE GENOMIC DNA]</scope>
</reference>
<dbReference type="FunFam" id="3.30.870.10:FF:000027">
    <property type="entry name" value="Phospholipase D"/>
    <property type="match status" value="1"/>
</dbReference>
<comment type="similarity">
    <text evidence="3 11">Belongs to the phospholipase D family. C2-PLD subfamily.</text>
</comment>
<dbReference type="InterPro" id="IPR000008">
    <property type="entry name" value="C2_dom"/>
</dbReference>
<evidence type="ECO:0000313" key="15">
    <source>
        <dbReference type="Proteomes" id="UP000026962"/>
    </source>
</evidence>
<evidence type="ECO:0000256" key="8">
    <source>
        <dbReference type="ARBA" id="ARBA00022837"/>
    </source>
</evidence>
<proteinExistence type="inferred from homology"/>
<name>A0A0E0LDA8_ORYPU</name>
<comment type="catalytic activity">
    <reaction evidence="1 11">
        <text>a 1,2-diacyl-sn-glycero-3-phosphocholine + H2O = a 1,2-diacyl-sn-glycero-3-phosphate + choline + H(+)</text>
        <dbReference type="Rhea" id="RHEA:14445"/>
        <dbReference type="ChEBI" id="CHEBI:15354"/>
        <dbReference type="ChEBI" id="CHEBI:15377"/>
        <dbReference type="ChEBI" id="CHEBI:15378"/>
        <dbReference type="ChEBI" id="CHEBI:57643"/>
        <dbReference type="ChEBI" id="CHEBI:58608"/>
        <dbReference type="EC" id="3.1.4.4"/>
    </reaction>
</comment>
<protein>
    <recommendedName>
        <fullName evidence="4 11">Phospholipase D</fullName>
        <ecNumber evidence="4 11">3.1.4.4</ecNumber>
    </recommendedName>
</protein>
<keyword evidence="7 11" id="KW-0378">Hydrolase</keyword>
<dbReference type="Proteomes" id="UP000026962">
    <property type="component" value="Chromosome 6"/>
</dbReference>
<dbReference type="Gene3D" id="2.60.40.150">
    <property type="entry name" value="C2 domain"/>
    <property type="match status" value="1"/>
</dbReference>
<organism evidence="14">
    <name type="scientific">Oryza punctata</name>
    <name type="common">Red rice</name>
    <dbReference type="NCBI Taxonomy" id="4537"/>
    <lineage>
        <taxon>Eukaryota</taxon>
        <taxon>Viridiplantae</taxon>
        <taxon>Streptophyta</taxon>
        <taxon>Embryophyta</taxon>
        <taxon>Tracheophyta</taxon>
        <taxon>Spermatophyta</taxon>
        <taxon>Magnoliopsida</taxon>
        <taxon>Liliopsida</taxon>
        <taxon>Poales</taxon>
        <taxon>Poaceae</taxon>
        <taxon>BOP clade</taxon>
        <taxon>Oryzoideae</taxon>
        <taxon>Oryzeae</taxon>
        <taxon>Oryzinae</taxon>
        <taxon>Oryza</taxon>
    </lineage>
</organism>
<dbReference type="GO" id="GO:0005509">
    <property type="term" value="F:calcium ion binding"/>
    <property type="evidence" value="ECO:0007669"/>
    <property type="project" value="InterPro"/>
</dbReference>
<comment type="function">
    <text evidence="11">Hydrolyzes glycerol-phospholipids at the terminal phosphodiesteric bond.</text>
</comment>
<dbReference type="SUPFAM" id="SSF56024">
    <property type="entry name" value="Phospholipase D/nuclease"/>
    <property type="match status" value="2"/>
</dbReference>
<reference evidence="14" key="1">
    <citation type="submission" date="2015-04" db="UniProtKB">
        <authorList>
            <consortium name="EnsemblPlants"/>
        </authorList>
    </citation>
    <scope>IDENTIFICATION</scope>
</reference>
<dbReference type="InterPro" id="IPR015679">
    <property type="entry name" value="PLipase_D_fam"/>
</dbReference>
<keyword evidence="5" id="KW-0479">Metal-binding</keyword>
<keyword evidence="6" id="KW-0677">Repeat</keyword>
<keyword evidence="8 11" id="KW-0106">Calcium</keyword>
<dbReference type="PIRSF" id="PIRSF036470">
    <property type="entry name" value="PLD_plant"/>
    <property type="match status" value="1"/>
</dbReference>
<keyword evidence="15" id="KW-1185">Reference proteome</keyword>
<dbReference type="Pfam" id="PF00614">
    <property type="entry name" value="PLDc"/>
    <property type="match status" value="1"/>
</dbReference>
<dbReference type="GO" id="GO:0009395">
    <property type="term" value="P:phospholipid catabolic process"/>
    <property type="evidence" value="ECO:0007669"/>
    <property type="project" value="TreeGrafter"/>
</dbReference>
<accession>A0A0E0LDA8</accession>
<dbReference type="GO" id="GO:0046470">
    <property type="term" value="P:phosphatidylcholine metabolic process"/>
    <property type="evidence" value="ECO:0007669"/>
    <property type="project" value="InterPro"/>
</dbReference>
<dbReference type="InterPro" id="IPR001736">
    <property type="entry name" value="PLipase_D/transphosphatidylase"/>
</dbReference>
<comment type="cofactor">
    <cofactor evidence="2 11">
        <name>Ca(2+)</name>
        <dbReference type="ChEBI" id="CHEBI:29108"/>
    </cofactor>
</comment>
<dbReference type="InterPro" id="IPR035892">
    <property type="entry name" value="C2_domain_sf"/>
</dbReference>
<dbReference type="Pfam" id="PF12357">
    <property type="entry name" value="PLD_C"/>
    <property type="match status" value="1"/>
</dbReference>
<evidence type="ECO:0000256" key="3">
    <source>
        <dbReference type="ARBA" id="ARBA00010683"/>
    </source>
</evidence>
<dbReference type="EnsemblPlants" id="OPUNC06G18590.3">
    <property type="protein sequence ID" value="OPUNC06G18590.3"/>
    <property type="gene ID" value="OPUNC06G18590"/>
</dbReference>
<evidence type="ECO:0000256" key="11">
    <source>
        <dbReference type="PIRNR" id="PIRNR036470"/>
    </source>
</evidence>
<keyword evidence="10" id="KW-0443">Lipid metabolism</keyword>
<dbReference type="CDD" id="cd04015">
    <property type="entry name" value="C2_plant_PLD"/>
    <property type="match status" value="1"/>
</dbReference>
<evidence type="ECO:0000256" key="9">
    <source>
        <dbReference type="ARBA" id="ARBA00022963"/>
    </source>
</evidence>
<dbReference type="PROSITE" id="PS50004">
    <property type="entry name" value="C2"/>
    <property type="match status" value="1"/>
</dbReference>
<dbReference type="PANTHER" id="PTHR18896:SF59">
    <property type="entry name" value="PHOSPHOLIPASE D ALPHA 2"/>
    <property type="match status" value="1"/>
</dbReference>